<reference evidence="1 2" key="1">
    <citation type="submission" date="2019-03" db="EMBL/GenBank/DDBJ databases">
        <title>Genomics of glacier-inhabiting Cryobacterium strains.</title>
        <authorList>
            <person name="Liu Q."/>
            <person name="Xin Y.-H."/>
        </authorList>
    </citation>
    <scope>NUCLEOTIDE SEQUENCE [LARGE SCALE GENOMIC DNA]</scope>
    <source>
        <strain evidence="1 2">Hh15</strain>
    </source>
</reference>
<sequence>MTADSLPTTAHRTDTSARLTQSHRSLWLSIAAALLAWGGSILTLANSAVYDQLTPVFLPQALAQDAANLIVAAPMLAVSAVLALRGSVRAHLIWLGVLAFTVYNYVIYAFSVPFGPLYPLWTAVLGLSLFALIGGVRTLTDATSTARFRSHRATSVAAWVLLIVAGLFALIWLREDLPALLGRTTQQSSTDMNLPTNPVHTLDYIFFLPSAFYVGIGLLRENPFASRATAPFLIFMVLTCVPIVLTPVAQAVSGQSPVWSILAPIGVIAAVVLSSVTWLLITVRQAPAGL</sequence>
<dbReference type="Proteomes" id="UP000297654">
    <property type="component" value="Unassembled WGS sequence"/>
</dbReference>
<comment type="caution">
    <text evidence="1">The sequence shown here is derived from an EMBL/GenBank/DDBJ whole genome shotgun (WGS) entry which is preliminary data.</text>
</comment>
<organism evidence="1 2">
    <name type="scientific">Cryobacterium luteum</name>
    <dbReference type="NCBI Taxonomy" id="1424661"/>
    <lineage>
        <taxon>Bacteria</taxon>
        <taxon>Bacillati</taxon>
        <taxon>Actinomycetota</taxon>
        <taxon>Actinomycetes</taxon>
        <taxon>Micrococcales</taxon>
        <taxon>Microbacteriaceae</taxon>
        <taxon>Cryobacterium</taxon>
    </lineage>
</organism>
<name>A0A1H8IEG8_9MICO</name>
<evidence type="ECO:0000313" key="2">
    <source>
        <dbReference type="Proteomes" id="UP000297654"/>
    </source>
</evidence>
<keyword evidence="2" id="KW-1185">Reference proteome</keyword>
<dbReference type="STRING" id="1424661.SAMN05216281_11167"/>
<protein>
    <submittedName>
        <fullName evidence="1">Uncharacterized protein</fullName>
    </submittedName>
</protein>
<accession>A0A1H8IEG8</accession>
<dbReference type="OrthoDB" id="4945830at2"/>
<proteinExistence type="predicted"/>
<evidence type="ECO:0000313" key="1">
    <source>
        <dbReference type="EMBL" id="TFB95529.1"/>
    </source>
</evidence>
<dbReference type="AlphaFoldDB" id="A0A1H8IEG8"/>
<gene>
    <name evidence="1" type="ORF">E3O10_00310</name>
</gene>
<dbReference type="RefSeq" id="WP_092110829.1">
    <property type="nucleotide sequence ID" value="NZ_FOCN01000011.1"/>
</dbReference>
<dbReference type="EMBL" id="SOFF01000002">
    <property type="protein sequence ID" value="TFB95529.1"/>
    <property type="molecule type" value="Genomic_DNA"/>
</dbReference>